<evidence type="ECO:0008006" key="7">
    <source>
        <dbReference type="Google" id="ProtNLM"/>
    </source>
</evidence>
<dbReference type="InterPro" id="IPR006115">
    <property type="entry name" value="6PGDH_NADP-bd"/>
</dbReference>
<gene>
    <name evidence="6" type="ORF">METZ01_LOCUS338045</name>
</gene>
<dbReference type="InterPro" id="IPR006114">
    <property type="entry name" value="6PGDH_C"/>
</dbReference>
<keyword evidence="3" id="KW-0311">Gluconate utilization</keyword>
<dbReference type="InterPro" id="IPR008927">
    <property type="entry name" value="6-PGluconate_DH-like_C_sf"/>
</dbReference>
<name>A0A382QLI5_9ZZZZ</name>
<dbReference type="Pfam" id="PF00393">
    <property type="entry name" value="6PGD"/>
    <property type="match status" value="1"/>
</dbReference>
<reference evidence="6" key="1">
    <citation type="submission" date="2018-05" db="EMBL/GenBank/DDBJ databases">
        <authorList>
            <person name="Lanie J.A."/>
            <person name="Ng W.-L."/>
            <person name="Kazmierczak K.M."/>
            <person name="Andrzejewski T.M."/>
            <person name="Davidsen T.M."/>
            <person name="Wayne K.J."/>
            <person name="Tettelin H."/>
            <person name="Glass J.I."/>
            <person name="Rusch D."/>
            <person name="Podicherti R."/>
            <person name="Tsui H.-C.T."/>
            <person name="Winkler M.E."/>
        </authorList>
    </citation>
    <scope>NUCLEOTIDE SEQUENCE</scope>
</reference>
<dbReference type="InterPro" id="IPR015815">
    <property type="entry name" value="HIBADH-related"/>
</dbReference>
<dbReference type="PIRSF" id="PIRSF000103">
    <property type="entry name" value="HIBADH"/>
    <property type="match status" value="1"/>
</dbReference>
<dbReference type="EMBL" id="UINC01114699">
    <property type="protein sequence ID" value="SVC85191.1"/>
    <property type="molecule type" value="Genomic_DNA"/>
</dbReference>
<evidence type="ECO:0000256" key="1">
    <source>
        <dbReference type="ARBA" id="ARBA00008419"/>
    </source>
</evidence>
<dbReference type="PANTHER" id="PTHR11811">
    <property type="entry name" value="6-PHOSPHOGLUCONATE DEHYDROGENASE"/>
    <property type="match status" value="1"/>
</dbReference>
<comment type="similarity">
    <text evidence="1">Belongs to the 6-phosphogluconate dehydrogenase family.</text>
</comment>
<dbReference type="NCBIfam" id="TIGR00872">
    <property type="entry name" value="gnd_rel"/>
    <property type="match status" value="1"/>
</dbReference>
<accession>A0A382QLI5</accession>
<feature type="domain" description="6-phosphogluconate dehydrogenase NADP-binding" evidence="5">
    <location>
        <begin position="2"/>
        <end position="153"/>
    </location>
</feature>
<organism evidence="6">
    <name type="scientific">marine metagenome</name>
    <dbReference type="NCBI Taxonomy" id="408172"/>
    <lineage>
        <taxon>unclassified sequences</taxon>
        <taxon>metagenomes</taxon>
        <taxon>ecological metagenomes</taxon>
    </lineage>
</organism>
<dbReference type="AlphaFoldDB" id="A0A382QLI5"/>
<proteinExistence type="inferred from homology"/>
<evidence type="ECO:0000256" key="2">
    <source>
        <dbReference type="ARBA" id="ARBA00023002"/>
    </source>
</evidence>
<evidence type="ECO:0000313" key="6">
    <source>
        <dbReference type="EMBL" id="SVC85191.1"/>
    </source>
</evidence>
<dbReference type="NCBIfam" id="NF007161">
    <property type="entry name" value="PRK09599.1"/>
    <property type="match status" value="1"/>
</dbReference>
<feature type="domain" description="6-phosphogluconate dehydrogenase C-terminal" evidence="4">
    <location>
        <begin position="167"/>
        <end position="271"/>
    </location>
</feature>
<evidence type="ECO:0000256" key="3">
    <source>
        <dbReference type="ARBA" id="ARBA00023064"/>
    </source>
</evidence>
<protein>
    <recommendedName>
        <fullName evidence="7">6-phosphogluconate dehydrogenase C-terminal domain-containing protein</fullName>
    </recommendedName>
</protein>
<evidence type="ECO:0000259" key="5">
    <source>
        <dbReference type="Pfam" id="PF03446"/>
    </source>
</evidence>
<dbReference type="SUPFAM" id="SSF51735">
    <property type="entry name" value="NAD(P)-binding Rossmann-fold domains"/>
    <property type="match status" value="1"/>
</dbReference>
<dbReference type="SUPFAM" id="SSF48179">
    <property type="entry name" value="6-phosphogluconate dehydrogenase C-terminal domain-like"/>
    <property type="match status" value="1"/>
</dbReference>
<dbReference type="GO" id="GO:0004616">
    <property type="term" value="F:phosphogluconate dehydrogenase (decarboxylating) activity"/>
    <property type="evidence" value="ECO:0007669"/>
    <property type="project" value="InterPro"/>
</dbReference>
<sequence length="297" mass="32541">MKFGIIGLGRIGGNLSVQAMKKGHQVVGYSKSDEELNNLKAKGLVPADSVQSLVEELDSPRIVFLYIPHGNPVEDVCEELKQCLGKGDILIDGGNSHWKDSICRYGEFRERGIYFLDCGTSGGVEGAISGACFMVGGDEEAYSIAEPVFRDLAVPEGFMHVGPAGAGHFTKLIHNAIEFGMLQAIGEGVALLQASDYKLDLPRLMHNWSHGSVIRSWLVELMGRGLHENKLEALSDYVEDTREVKWALEYALDKEVWIPVISQAELALYRSRDSENVSAKAVALMRSGFGGHPLHKK</sequence>
<dbReference type="Pfam" id="PF03446">
    <property type="entry name" value="NAD_binding_2"/>
    <property type="match status" value="1"/>
</dbReference>
<dbReference type="InterPro" id="IPR036291">
    <property type="entry name" value="NAD(P)-bd_dom_sf"/>
</dbReference>
<dbReference type="PRINTS" id="PR00076">
    <property type="entry name" value="6PGDHDRGNASE"/>
</dbReference>
<dbReference type="InterPro" id="IPR004849">
    <property type="entry name" value="6DGDH_YqeC"/>
</dbReference>
<evidence type="ECO:0000259" key="4">
    <source>
        <dbReference type="Pfam" id="PF00393"/>
    </source>
</evidence>
<dbReference type="Gene3D" id="1.10.1040.10">
    <property type="entry name" value="N-(1-d-carboxylethyl)-l-norvaline Dehydrogenase, domain 2"/>
    <property type="match status" value="1"/>
</dbReference>
<dbReference type="InterPro" id="IPR006183">
    <property type="entry name" value="Pgluconate_DH"/>
</dbReference>
<keyword evidence="2" id="KW-0560">Oxidoreductase</keyword>
<dbReference type="InterPro" id="IPR013328">
    <property type="entry name" value="6PGD_dom2"/>
</dbReference>
<dbReference type="GO" id="GO:0050661">
    <property type="term" value="F:NADP binding"/>
    <property type="evidence" value="ECO:0007669"/>
    <property type="project" value="InterPro"/>
</dbReference>
<dbReference type="Gene3D" id="3.40.50.720">
    <property type="entry name" value="NAD(P)-binding Rossmann-like Domain"/>
    <property type="match status" value="1"/>
</dbReference>